<protein>
    <submittedName>
        <fullName evidence="1">Uncharacterized protein</fullName>
    </submittedName>
</protein>
<proteinExistence type="predicted"/>
<name>A0A3P3XFM7_9SPIR</name>
<sequence length="115" mass="12919">MTFSEKLKKFMETSVDASKEFLEKAADQAQVWGEMGKLKIEILQLRSKAQSLTAKLGAEVYNLLIEKNEPMIGASTPEIEPLIKELEQLGSLIDEKEALYRSKGGKDSDLNEKEK</sequence>
<evidence type="ECO:0000313" key="1">
    <source>
        <dbReference type="EMBL" id="SLM10172.1"/>
    </source>
</evidence>
<organism evidence="1">
    <name type="scientific">uncultured spirochete</name>
    <dbReference type="NCBI Taxonomy" id="156406"/>
    <lineage>
        <taxon>Bacteria</taxon>
        <taxon>Pseudomonadati</taxon>
        <taxon>Spirochaetota</taxon>
        <taxon>Spirochaetia</taxon>
        <taxon>Spirochaetales</taxon>
        <taxon>environmental samples</taxon>
    </lineage>
</organism>
<dbReference type="AlphaFoldDB" id="A0A3P3XFM7"/>
<reference evidence="1" key="1">
    <citation type="submission" date="2017-02" db="EMBL/GenBank/DDBJ databases">
        <authorList>
            <person name="Regsiter A."/>
            <person name="William W."/>
        </authorList>
    </citation>
    <scope>NUCLEOTIDE SEQUENCE</scope>
    <source>
        <strain evidence="1">Bib</strain>
    </source>
</reference>
<gene>
    <name evidence="1" type="ORF">SPIROBIBN47_120006</name>
</gene>
<accession>A0A3P3XFM7</accession>
<dbReference type="EMBL" id="FWDM01000004">
    <property type="protein sequence ID" value="SLM10172.1"/>
    <property type="molecule type" value="Genomic_DNA"/>
</dbReference>